<dbReference type="RefSeq" id="WP_191733167.1">
    <property type="nucleotide sequence ID" value="NZ_JACSPR010000003.1"/>
</dbReference>
<keyword evidence="2" id="KW-1185">Reference proteome</keyword>
<proteinExistence type="predicted"/>
<dbReference type="Proteomes" id="UP000650224">
    <property type="component" value="Unassembled WGS sequence"/>
</dbReference>
<evidence type="ECO:0000313" key="2">
    <source>
        <dbReference type="Proteomes" id="UP000650224"/>
    </source>
</evidence>
<dbReference type="EMBL" id="JACSPR010000003">
    <property type="protein sequence ID" value="MBD8029951.1"/>
    <property type="molecule type" value="Genomic_DNA"/>
</dbReference>
<dbReference type="AlphaFoldDB" id="A0A8I0HDV7"/>
<gene>
    <name evidence="1" type="ORF">H9627_06385</name>
</gene>
<comment type="caution">
    <text evidence="1">The sequence shown here is derived from an EMBL/GenBank/DDBJ whole genome shotgun (WGS) entry which is preliminary data.</text>
</comment>
<protein>
    <submittedName>
        <fullName evidence="1">Suppressor of fused domain protein</fullName>
    </submittedName>
</protein>
<organism evidence="1 2">
    <name type="scientific">Corynebacterium gallinarum</name>
    <dbReference type="NCBI Taxonomy" id="2762214"/>
    <lineage>
        <taxon>Bacteria</taxon>
        <taxon>Bacillati</taxon>
        <taxon>Actinomycetota</taxon>
        <taxon>Actinomycetes</taxon>
        <taxon>Mycobacteriales</taxon>
        <taxon>Corynebacteriaceae</taxon>
        <taxon>Corynebacterium</taxon>
    </lineage>
</organism>
<reference evidence="1 2" key="1">
    <citation type="submission" date="2020-08" db="EMBL/GenBank/DDBJ databases">
        <title>A Genomic Blueprint of the Chicken Gut Microbiome.</title>
        <authorList>
            <person name="Gilroy R."/>
            <person name="Ravi A."/>
            <person name="Getino M."/>
            <person name="Pursley I."/>
            <person name="Horton D.L."/>
            <person name="Alikhan N.-F."/>
            <person name="Baker D."/>
            <person name="Gharbi K."/>
            <person name="Hall N."/>
            <person name="Watson M."/>
            <person name="Adriaenssens E.M."/>
            <person name="Foster-Nyarko E."/>
            <person name="Jarju S."/>
            <person name="Secka A."/>
            <person name="Antonio M."/>
            <person name="Oren A."/>
            <person name="Chaudhuri R."/>
            <person name="La Ragione R.M."/>
            <person name="Hildebrand F."/>
            <person name="Pallen M.J."/>
        </authorList>
    </citation>
    <scope>NUCLEOTIDE SEQUENCE [LARGE SCALE GENOMIC DNA]</scope>
    <source>
        <strain evidence="1 2">Sa1YVA5</strain>
    </source>
</reference>
<accession>A0A8I0HDV7</accession>
<evidence type="ECO:0000313" key="1">
    <source>
        <dbReference type="EMBL" id="MBD8029951.1"/>
    </source>
</evidence>
<sequence length="221" mass="23597">MNIQETAYWVNRLFPGEAAFHRVDAFTVAVFDNINPESPGEAVACTVDFGRVNTGLVTAADAESVEVRSELLCLARAEASVPGRAVAAAATMLHDASLAYRDALSSSPTGTTDMVPMHAQPGQVLPGVGILANLPQEGYTVNHGILADPRIWGPEIPFVREEAGQVSVEPDDEDSGLARLTLPLQLILLTDEEFAVAAQHGGDVLFQQMAAQQVDLLDLHR</sequence>
<name>A0A8I0HDV7_9CORY</name>